<proteinExistence type="predicted"/>
<evidence type="ECO:0000256" key="1">
    <source>
        <dbReference type="SAM" id="MobiDB-lite"/>
    </source>
</evidence>
<comment type="caution">
    <text evidence="3">The sequence shown here is derived from an EMBL/GenBank/DDBJ whole genome shotgun (WGS) entry which is preliminary data.</text>
</comment>
<evidence type="ECO:0000313" key="4">
    <source>
        <dbReference type="Proteomes" id="UP001174936"/>
    </source>
</evidence>
<sequence length="154" mass="16905">MLLLLKLAILLSSFHILVAYAIARTITMSTASPFPTPTHPHAVTPKPRVKPKKGERKERKITNSNGMIQVCNGNDYDVVLRWEVITDYVKPIALECCAENAVKYPGVSGQHFSNQGWNVIAYGNCKHDPLADHPAMGPASDPWGPNGECVGLRE</sequence>
<accession>A0AA40CRT6</accession>
<keyword evidence="2" id="KW-0732">Signal</keyword>
<feature type="signal peptide" evidence="2">
    <location>
        <begin position="1"/>
        <end position="19"/>
    </location>
</feature>
<evidence type="ECO:0008006" key="5">
    <source>
        <dbReference type="Google" id="ProtNLM"/>
    </source>
</evidence>
<evidence type="ECO:0000313" key="3">
    <source>
        <dbReference type="EMBL" id="KAK0648920.1"/>
    </source>
</evidence>
<name>A0AA40CRT6_9PEZI</name>
<dbReference type="Proteomes" id="UP001174936">
    <property type="component" value="Unassembled WGS sequence"/>
</dbReference>
<reference evidence="3" key="1">
    <citation type="submission" date="2023-06" db="EMBL/GenBank/DDBJ databases">
        <title>Genome-scale phylogeny and comparative genomics of the fungal order Sordariales.</title>
        <authorList>
            <consortium name="Lawrence Berkeley National Laboratory"/>
            <person name="Hensen N."/>
            <person name="Bonometti L."/>
            <person name="Westerberg I."/>
            <person name="Brannstrom I.O."/>
            <person name="Guillou S."/>
            <person name="Cros-Aarteil S."/>
            <person name="Calhoun S."/>
            <person name="Haridas S."/>
            <person name="Kuo A."/>
            <person name="Mondo S."/>
            <person name="Pangilinan J."/>
            <person name="Riley R."/>
            <person name="Labutti K."/>
            <person name="Andreopoulos B."/>
            <person name="Lipzen A."/>
            <person name="Chen C."/>
            <person name="Yanf M."/>
            <person name="Daum C."/>
            <person name="Ng V."/>
            <person name="Clum A."/>
            <person name="Steindorff A."/>
            <person name="Ohm R."/>
            <person name="Martin F."/>
            <person name="Silar P."/>
            <person name="Natvig D."/>
            <person name="Lalanne C."/>
            <person name="Gautier V."/>
            <person name="Ament-Velasquez S.L."/>
            <person name="Kruys A."/>
            <person name="Hutchinson M.I."/>
            <person name="Powell A.J."/>
            <person name="Barry K."/>
            <person name="Miller A.N."/>
            <person name="Grigoriev I.V."/>
            <person name="Debuchy R."/>
            <person name="Gladieux P."/>
            <person name="Thoren M.H."/>
            <person name="Johannesson H."/>
        </authorList>
    </citation>
    <scope>NUCLEOTIDE SEQUENCE</scope>
    <source>
        <strain evidence="3">SMH2532-1</strain>
    </source>
</reference>
<feature type="region of interest" description="Disordered" evidence="1">
    <location>
        <begin position="33"/>
        <end position="63"/>
    </location>
</feature>
<gene>
    <name evidence="3" type="ORF">B0T16DRAFT_444849</name>
</gene>
<feature type="chain" id="PRO_5041419614" description="Secreted protein" evidence="2">
    <location>
        <begin position="20"/>
        <end position="154"/>
    </location>
</feature>
<keyword evidence="4" id="KW-1185">Reference proteome</keyword>
<evidence type="ECO:0000256" key="2">
    <source>
        <dbReference type="SAM" id="SignalP"/>
    </source>
</evidence>
<dbReference type="AlphaFoldDB" id="A0AA40CRT6"/>
<dbReference type="EMBL" id="JAULSV010000003">
    <property type="protein sequence ID" value="KAK0648920.1"/>
    <property type="molecule type" value="Genomic_DNA"/>
</dbReference>
<protein>
    <recommendedName>
        <fullName evidence="5">Secreted protein</fullName>
    </recommendedName>
</protein>
<organism evidence="3 4">
    <name type="scientific">Cercophora newfieldiana</name>
    <dbReference type="NCBI Taxonomy" id="92897"/>
    <lineage>
        <taxon>Eukaryota</taxon>
        <taxon>Fungi</taxon>
        <taxon>Dikarya</taxon>
        <taxon>Ascomycota</taxon>
        <taxon>Pezizomycotina</taxon>
        <taxon>Sordariomycetes</taxon>
        <taxon>Sordariomycetidae</taxon>
        <taxon>Sordariales</taxon>
        <taxon>Lasiosphaeriaceae</taxon>
        <taxon>Cercophora</taxon>
    </lineage>
</organism>